<dbReference type="SUPFAM" id="SSF53822">
    <property type="entry name" value="Periplasmic binding protein-like I"/>
    <property type="match status" value="1"/>
</dbReference>
<accession>A0A7M4DSM6</accession>
<dbReference type="PANTHER" id="PTHR30146:SF109">
    <property type="entry name" value="HTH-TYPE TRANSCRIPTIONAL REGULATOR GALS"/>
    <property type="match status" value="1"/>
</dbReference>
<organism evidence="5 6">
    <name type="scientific">Occultella aeris</name>
    <dbReference type="NCBI Taxonomy" id="2761496"/>
    <lineage>
        <taxon>Bacteria</taxon>
        <taxon>Bacillati</taxon>
        <taxon>Actinomycetota</taxon>
        <taxon>Actinomycetes</taxon>
        <taxon>Micrococcales</taxon>
        <taxon>Ruaniaceae</taxon>
        <taxon>Occultella</taxon>
    </lineage>
</organism>
<reference evidence="5 6" key="1">
    <citation type="submission" date="2019-11" db="EMBL/GenBank/DDBJ databases">
        <authorList>
            <person name="Criscuolo A."/>
        </authorList>
    </citation>
    <scope>NUCLEOTIDE SEQUENCE [LARGE SCALE GENOMIC DNA]</scope>
    <source>
        <strain evidence="5">CIP111667</strain>
    </source>
</reference>
<dbReference type="Gene3D" id="3.40.50.2300">
    <property type="match status" value="2"/>
</dbReference>
<keyword evidence="3" id="KW-0804">Transcription</keyword>
<dbReference type="AlphaFoldDB" id="A0A7M4DSM6"/>
<dbReference type="GO" id="GO:0000976">
    <property type="term" value="F:transcription cis-regulatory region binding"/>
    <property type="evidence" value="ECO:0007669"/>
    <property type="project" value="TreeGrafter"/>
</dbReference>
<sequence length="347" mass="37223">MRSRRRVTLESVAAHAKVSRQTVSNAINAPDVVKPETLTRVLESIAELGYQPSRAARQLRTRRSQILGYALGPGTYSVYGTIGDRFVHALAQAAQERGYRIMLFAASSDDEEIVQFDELLSGADLDGFVLTNTHQADPRTTWLTERDVPFVTFGRPWDADHGTHPWVDVDGAAGTAAATRHLHGLGHTRIAYLGWPHGSGVGDDRRTGWSSTMTELGLSADERWQETTDNATEHAEVAAARLLRRVAPSAVVCVSDTVGLGVVQAAESQGRRVAVTGFDDSAVSYVAGMTTIAQPIAESARRALALVLRQIGVESGGSAARHELLPPTLVVRGTSIRPDPLSGTVGS</sequence>
<dbReference type="InterPro" id="IPR000843">
    <property type="entry name" value="HTH_LacI"/>
</dbReference>
<dbReference type="GO" id="GO:0003700">
    <property type="term" value="F:DNA-binding transcription factor activity"/>
    <property type="evidence" value="ECO:0007669"/>
    <property type="project" value="TreeGrafter"/>
</dbReference>
<dbReference type="SMART" id="SM00354">
    <property type="entry name" value="HTH_LACI"/>
    <property type="match status" value="1"/>
</dbReference>
<dbReference type="PROSITE" id="PS50932">
    <property type="entry name" value="HTH_LACI_2"/>
    <property type="match status" value="1"/>
</dbReference>
<dbReference type="PANTHER" id="PTHR30146">
    <property type="entry name" value="LACI-RELATED TRANSCRIPTIONAL REPRESSOR"/>
    <property type="match status" value="1"/>
</dbReference>
<evidence type="ECO:0000256" key="1">
    <source>
        <dbReference type="ARBA" id="ARBA00023015"/>
    </source>
</evidence>
<gene>
    <name evidence="5" type="primary">cytR_14</name>
    <name evidence="5" type="ORF">HALOF300_05174</name>
</gene>
<comment type="caution">
    <text evidence="5">The sequence shown here is derived from an EMBL/GenBank/DDBJ whole genome shotgun (WGS) entry which is preliminary data.</text>
</comment>
<dbReference type="Pfam" id="PF00356">
    <property type="entry name" value="LacI"/>
    <property type="match status" value="1"/>
</dbReference>
<keyword evidence="1" id="KW-0805">Transcription regulation</keyword>
<dbReference type="InterPro" id="IPR028082">
    <property type="entry name" value="Peripla_BP_I"/>
</dbReference>
<feature type="domain" description="HTH lacI-type" evidence="4">
    <location>
        <begin position="7"/>
        <end position="61"/>
    </location>
</feature>
<dbReference type="InterPro" id="IPR046335">
    <property type="entry name" value="LacI/GalR-like_sensor"/>
</dbReference>
<keyword evidence="2" id="KW-0238">DNA-binding</keyword>
<dbReference type="EMBL" id="CACRYJ010000071">
    <property type="protein sequence ID" value="VZO40470.1"/>
    <property type="molecule type" value="Genomic_DNA"/>
</dbReference>
<dbReference type="Pfam" id="PF13377">
    <property type="entry name" value="Peripla_BP_3"/>
    <property type="match status" value="1"/>
</dbReference>
<name>A0A7M4DSM6_9MICO</name>
<dbReference type="Proteomes" id="UP000419743">
    <property type="component" value="Unassembled WGS sequence"/>
</dbReference>
<evidence type="ECO:0000256" key="2">
    <source>
        <dbReference type="ARBA" id="ARBA00023125"/>
    </source>
</evidence>
<dbReference type="Gene3D" id="1.10.260.40">
    <property type="entry name" value="lambda repressor-like DNA-binding domains"/>
    <property type="match status" value="1"/>
</dbReference>
<dbReference type="CDD" id="cd01392">
    <property type="entry name" value="HTH_LacI"/>
    <property type="match status" value="1"/>
</dbReference>
<evidence type="ECO:0000313" key="6">
    <source>
        <dbReference type="Proteomes" id="UP000419743"/>
    </source>
</evidence>
<evidence type="ECO:0000259" key="4">
    <source>
        <dbReference type="PROSITE" id="PS50932"/>
    </source>
</evidence>
<evidence type="ECO:0000313" key="5">
    <source>
        <dbReference type="EMBL" id="VZO40470.1"/>
    </source>
</evidence>
<proteinExistence type="predicted"/>
<protein>
    <submittedName>
        <fullName evidence="5">HTH-type transcriptional repressor CytR</fullName>
    </submittedName>
</protein>
<dbReference type="InterPro" id="IPR010982">
    <property type="entry name" value="Lambda_DNA-bd_dom_sf"/>
</dbReference>
<keyword evidence="6" id="KW-1185">Reference proteome</keyword>
<dbReference type="SUPFAM" id="SSF47413">
    <property type="entry name" value="lambda repressor-like DNA-binding domains"/>
    <property type="match status" value="1"/>
</dbReference>
<evidence type="ECO:0000256" key="3">
    <source>
        <dbReference type="ARBA" id="ARBA00023163"/>
    </source>
</evidence>